<keyword evidence="2" id="KW-0808">Transferase</keyword>
<dbReference type="EMBL" id="CP002691">
    <property type="protein sequence ID" value="AEE50734.1"/>
    <property type="molecule type" value="Genomic_DNA"/>
</dbReference>
<dbReference type="NCBIfam" id="TIGR01444">
    <property type="entry name" value="fkbM_fam"/>
    <property type="match status" value="1"/>
</dbReference>
<dbReference type="GO" id="GO:0032259">
    <property type="term" value="P:methylation"/>
    <property type="evidence" value="ECO:0007669"/>
    <property type="project" value="UniProtKB-KW"/>
</dbReference>
<dbReference type="InterPro" id="IPR029063">
    <property type="entry name" value="SAM-dependent_MTases_sf"/>
</dbReference>
<dbReference type="Pfam" id="PF05050">
    <property type="entry name" value="Methyltransf_21"/>
    <property type="match status" value="1"/>
</dbReference>
<reference evidence="2 3" key="1">
    <citation type="journal article" date="2011" name="Stand. Genomic Sci.">
        <title>Complete genome sequence of Haliscomenobacter hydrossis type strain (O).</title>
        <authorList>
            <consortium name="US DOE Joint Genome Institute (JGI-PGF)"/>
            <person name="Daligault H."/>
            <person name="Lapidus A."/>
            <person name="Zeytun A."/>
            <person name="Nolan M."/>
            <person name="Lucas S."/>
            <person name="Del Rio T.G."/>
            <person name="Tice H."/>
            <person name="Cheng J.F."/>
            <person name="Tapia R."/>
            <person name="Han C."/>
            <person name="Goodwin L."/>
            <person name="Pitluck S."/>
            <person name="Liolios K."/>
            <person name="Pagani I."/>
            <person name="Ivanova N."/>
            <person name="Huntemann M."/>
            <person name="Mavromatis K."/>
            <person name="Mikhailova N."/>
            <person name="Pati A."/>
            <person name="Chen A."/>
            <person name="Palaniappan K."/>
            <person name="Land M."/>
            <person name="Hauser L."/>
            <person name="Brambilla E.M."/>
            <person name="Rohde M."/>
            <person name="Verbarg S."/>
            <person name="Goker M."/>
            <person name="Bristow J."/>
            <person name="Eisen J.A."/>
            <person name="Markowitz V."/>
            <person name="Hugenholtz P."/>
            <person name="Kyrpides N.C."/>
            <person name="Klenk H.P."/>
            <person name="Woyke T."/>
        </authorList>
    </citation>
    <scope>NUCLEOTIDE SEQUENCE [LARGE SCALE GENOMIC DNA]</scope>
    <source>
        <strain evidence="3">ATCC 27775 / DSM 1100 / LMG 10767 / O</strain>
    </source>
</reference>
<dbReference type="STRING" id="760192.Halhy_2869"/>
<dbReference type="eggNOG" id="COG2520">
    <property type="taxonomic scope" value="Bacteria"/>
</dbReference>
<dbReference type="InterPro" id="IPR006342">
    <property type="entry name" value="FkbM_mtfrase"/>
</dbReference>
<dbReference type="RefSeq" id="WP_013765280.1">
    <property type="nucleotide sequence ID" value="NC_015510.1"/>
</dbReference>
<evidence type="ECO:0000313" key="2">
    <source>
        <dbReference type="EMBL" id="AEE50734.1"/>
    </source>
</evidence>
<keyword evidence="3" id="KW-1185">Reference proteome</keyword>
<organism evidence="2 3">
    <name type="scientific">Haliscomenobacter hydrossis (strain ATCC 27775 / DSM 1100 / LMG 10767 / O)</name>
    <dbReference type="NCBI Taxonomy" id="760192"/>
    <lineage>
        <taxon>Bacteria</taxon>
        <taxon>Pseudomonadati</taxon>
        <taxon>Bacteroidota</taxon>
        <taxon>Saprospiria</taxon>
        <taxon>Saprospirales</taxon>
        <taxon>Haliscomenobacteraceae</taxon>
        <taxon>Haliscomenobacter</taxon>
    </lineage>
</organism>
<dbReference type="GO" id="GO:0008168">
    <property type="term" value="F:methyltransferase activity"/>
    <property type="evidence" value="ECO:0007669"/>
    <property type="project" value="UniProtKB-KW"/>
</dbReference>
<dbReference type="Proteomes" id="UP000008461">
    <property type="component" value="Chromosome"/>
</dbReference>
<dbReference type="OrthoDB" id="9812600at2"/>
<proteinExistence type="predicted"/>
<evidence type="ECO:0000313" key="3">
    <source>
        <dbReference type="Proteomes" id="UP000008461"/>
    </source>
</evidence>
<dbReference type="PANTHER" id="PTHR34203:SF15">
    <property type="entry name" value="SLL1173 PROTEIN"/>
    <property type="match status" value="1"/>
</dbReference>
<dbReference type="PANTHER" id="PTHR34203">
    <property type="entry name" value="METHYLTRANSFERASE, FKBM FAMILY PROTEIN"/>
    <property type="match status" value="1"/>
</dbReference>
<accession>F4L436</accession>
<feature type="domain" description="Methyltransferase FkbM" evidence="1">
    <location>
        <begin position="89"/>
        <end position="240"/>
    </location>
</feature>
<evidence type="ECO:0000259" key="1">
    <source>
        <dbReference type="Pfam" id="PF05050"/>
    </source>
</evidence>
<reference key="2">
    <citation type="submission" date="2011-04" db="EMBL/GenBank/DDBJ databases">
        <title>Complete sequence of chromosome of Haliscomenobacter hydrossis DSM 1100.</title>
        <authorList>
            <consortium name="US DOE Joint Genome Institute (JGI-PGF)"/>
            <person name="Lucas S."/>
            <person name="Han J."/>
            <person name="Lapidus A."/>
            <person name="Bruce D."/>
            <person name="Goodwin L."/>
            <person name="Pitluck S."/>
            <person name="Peters L."/>
            <person name="Kyrpides N."/>
            <person name="Mavromatis K."/>
            <person name="Ivanova N."/>
            <person name="Ovchinnikova G."/>
            <person name="Pagani I."/>
            <person name="Daligault H."/>
            <person name="Detter J.C."/>
            <person name="Han C."/>
            <person name="Land M."/>
            <person name="Hauser L."/>
            <person name="Markowitz V."/>
            <person name="Cheng J.-F."/>
            <person name="Hugenholtz P."/>
            <person name="Woyke T."/>
            <person name="Wu D."/>
            <person name="Verbarg S."/>
            <person name="Frueling A."/>
            <person name="Brambilla E."/>
            <person name="Klenk H.-P."/>
            <person name="Eisen J.A."/>
        </authorList>
    </citation>
    <scope>NUCLEOTIDE SEQUENCE</scope>
    <source>
        <strain>DSM 1100</strain>
    </source>
</reference>
<name>F4L436_HALH1</name>
<keyword evidence="2" id="KW-0489">Methyltransferase</keyword>
<dbReference type="HOGENOM" id="CLU_082068_0_0_10"/>
<dbReference type="AlphaFoldDB" id="F4L436"/>
<sequence length="291" mass="33094">MSLKSTLKFLYEHPLTKTRPLAAIWRFATWQISSRLFPKPRVMSWIGGTKLWIKRGWTGITGNYYAGLHEVNDMAFLLHLLRPGDVFVDVGANMGTYTVLASGVCGAYSYSFEPIPSTFERLQANVQLNQLEKLTMVTKCAIGGQTGELRFTYREDTTNHVATETEQDVVIVPVKTLDDCVPQTPNLIKIDVEGFETEVLQGAQHYLAHPALKAIIIELNGSGARYGYDEEVIHQKLLDLQFQACTYDPFHRKLQALSHFGNHNTIYCRDLEWINARLKEADQIQVLHHHF</sequence>
<gene>
    <name evidence="2" type="ordered locus">Halhy_2869</name>
</gene>
<dbReference type="Gene3D" id="3.40.50.150">
    <property type="entry name" value="Vaccinia Virus protein VP39"/>
    <property type="match status" value="1"/>
</dbReference>
<dbReference type="InterPro" id="IPR052514">
    <property type="entry name" value="SAM-dependent_MTase"/>
</dbReference>
<dbReference type="SUPFAM" id="SSF53335">
    <property type="entry name" value="S-adenosyl-L-methionine-dependent methyltransferases"/>
    <property type="match status" value="1"/>
</dbReference>
<protein>
    <submittedName>
        <fullName evidence="2">Methyltransferase FkbM family</fullName>
    </submittedName>
</protein>
<dbReference type="KEGG" id="hhy:Halhy_2869"/>